<gene>
    <name evidence="1" type="ORF">FB460_0928</name>
</gene>
<protein>
    <submittedName>
        <fullName evidence="1">Uncharacterized protein</fullName>
    </submittedName>
</protein>
<comment type="caution">
    <text evidence="1">The sequence shown here is derived from an EMBL/GenBank/DDBJ whole genome shotgun (WGS) entry which is preliminary data.</text>
</comment>
<name>A0A542ZS31_9ACTN</name>
<proteinExistence type="predicted"/>
<keyword evidence="2" id="KW-1185">Reference proteome</keyword>
<reference evidence="1 2" key="1">
    <citation type="submission" date="2019-06" db="EMBL/GenBank/DDBJ databases">
        <title>Sequencing the genomes of 1000 actinobacteria strains.</title>
        <authorList>
            <person name="Klenk H.-P."/>
        </authorList>
    </citation>
    <scope>NUCLEOTIDE SEQUENCE [LARGE SCALE GENOMIC DNA]</scope>
    <source>
        <strain evidence="1 2">DSM 8251</strain>
    </source>
</reference>
<dbReference type="Proteomes" id="UP000316196">
    <property type="component" value="Unassembled WGS sequence"/>
</dbReference>
<dbReference type="AlphaFoldDB" id="A0A542ZS31"/>
<organism evidence="1 2">
    <name type="scientific">Propioniferax innocua</name>
    <dbReference type="NCBI Taxonomy" id="1753"/>
    <lineage>
        <taxon>Bacteria</taxon>
        <taxon>Bacillati</taxon>
        <taxon>Actinomycetota</taxon>
        <taxon>Actinomycetes</taxon>
        <taxon>Propionibacteriales</taxon>
        <taxon>Propionibacteriaceae</taxon>
        <taxon>Propioniferax</taxon>
    </lineage>
</organism>
<accession>A0A542ZS31</accession>
<sequence length="175" mass="20193">MDFDVAISRDLWDDLFVWDDLFQDRFISDPGWKESFEGRLYRRMACRLARRAQYALGPNCSLVIDLWPILSHTVDSEGSAAKSAWVLVSEPMVKPPVRQGLDPVAISQELWDDLFVWDDLFQDRFISDPGWKESFEGRLYARMAARLGRRLKQEVGAAVVVDLWPIRGSGQEWAL</sequence>
<evidence type="ECO:0000313" key="1">
    <source>
        <dbReference type="EMBL" id="TQL63127.1"/>
    </source>
</evidence>
<evidence type="ECO:0000313" key="2">
    <source>
        <dbReference type="Proteomes" id="UP000316196"/>
    </source>
</evidence>
<dbReference type="EMBL" id="VFOR01000001">
    <property type="protein sequence ID" value="TQL63127.1"/>
    <property type="molecule type" value="Genomic_DNA"/>
</dbReference>